<dbReference type="InterPro" id="IPR045570">
    <property type="entry name" value="Metalloprtase-TldD/E_cen_dom"/>
</dbReference>
<dbReference type="OrthoDB" id="98233at2157"/>
<feature type="domain" description="Metalloprotease TldD/E C-terminal" evidence="2">
    <location>
        <begin position="222"/>
        <end position="425"/>
    </location>
</feature>
<dbReference type="PANTHER" id="PTHR30624">
    <property type="entry name" value="UNCHARACTERIZED PROTEIN TLDD AND PMBA"/>
    <property type="match status" value="1"/>
</dbReference>
<dbReference type="EMBL" id="CP006867">
    <property type="protein sequence ID" value="ALU12523.1"/>
    <property type="molecule type" value="Genomic_DNA"/>
</dbReference>
<dbReference type="SUPFAM" id="SSF111283">
    <property type="entry name" value="Putative modulator of DNA gyrase, PmbA/TldD"/>
    <property type="match status" value="1"/>
</dbReference>
<dbReference type="GO" id="GO:0005829">
    <property type="term" value="C:cytosol"/>
    <property type="evidence" value="ECO:0007669"/>
    <property type="project" value="TreeGrafter"/>
</dbReference>
<gene>
    <name evidence="4" type="ORF">EYM_04850</name>
</gene>
<dbReference type="PANTHER" id="PTHR30624:SF0">
    <property type="entry name" value="METALLOPROTEASE SLR0863"/>
    <property type="match status" value="1"/>
</dbReference>
<dbReference type="Pfam" id="PF19289">
    <property type="entry name" value="PmbA_TldD_3rd"/>
    <property type="match status" value="1"/>
</dbReference>
<dbReference type="KEGG" id="iis:EYM_04850"/>
<evidence type="ECO:0000256" key="1">
    <source>
        <dbReference type="ARBA" id="ARBA00005836"/>
    </source>
</evidence>
<sequence length="450" mass="49531">MVSWNLPTTLPSEGETLEVARKVIEEGWKRGVKTEVFVTSLVSLTISSSREELTLNKNSKWTLGIRVNGSGLAYTNDPRKALDSLEVAIKSYKVLGERPLAETKPIVDRVSQKLKVPPWDVELERKVRDVKEMVKLAKGSVIAAYREVYGYKLYSSSEGSEIIQRLSYSIHSSMVTLEEGGQRGSGYWSEGSREGYVTDPVSVVKKAVRKAENQLRGKGIEPGRWEVLLLPPAIGVMVHEALGHMSEADHVKAGSPLKKGEKIAPEYVTVIDSPGSGIEWGSIFYDDEGVKPVDVEIVKNGVVNGFLTDRAYAAELNLPLTGNGRHESPLHRVIPRMRVTYVKPGDWSKDELMRELRRGVVIYDTSGGNAENDGTFFFMSQEAWYVENGEEKYPLKPMGIAGNVLVMLKEVKAVGKEMDLRPGTCGKWGQGVPVSVGGGPTLTTLNLSPI</sequence>
<dbReference type="GeneID" id="30680358"/>
<dbReference type="InterPro" id="IPR051463">
    <property type="entry name" value="Peptidase_U62_metallo"/>
</dbReference>
<dbReference type="GO" id="GO:0008237">
    <property type="term" value="F:metallopeptidase activity"/>
    <property type="evidence" value="ECO:0007669"/>
    <property type="project" value="InterPro"/>
</dbReference>
<dbReference type="Gene3D" id="3.30.2290.10">
    <property type="entry name" value="PmbA/TldD superfamily"/>
    <property type="match status" value="1"/>
</dbReference>
<proteinExistence type="inferred from homology"/>
<evidence type="ECO:0000313" key="5">
    <source>
        <dbReference type="Proteomes" id="UP000060778"/>
    </source>
</evidence>
<organism evidence="4 5">
    <name type="scientific">Ignicoccus islandicus DSM 13165</name>
    <dbReference type="NCBI Taxonomy" id="940295"/>
    <lineage>
        <taxon>Archaea</taxon>
        <taxon>Thermoproteota</taxon>
        <taxon>Thermoprotei</taxon>
        <taxon>Desulfurococcales</taxon>
        <taxon>Desulfurococcaceae</taxon>
        <taxon>Ignicoccus</taxon>
    </lineage>
</organism>
<evidence type="ECO:0000259" key="3">
    <source>
        <dbReference type="Pfam" id="PF19290"/>
    </source>
</evidence>
<dbReference type="STRING" id="940295.EYM_04850"/>
<evidence type="ECO:0008006" key="6">
    <source>
        <dbReference type="Google" id="ProtNLM"/>
    </source>
</evidence>
<feature type="domain" description="Metalloprotease TldD/E central" evidence="3">
    <location>
        <begin position="117"/>
        <end position="215"/>
    </location>
</feature>
<dbReference type="AlphaFoldDB" id="A0A0U3E3N5"/>
<dbReference type="Pfam" id="PF19290">
    <property type="entry name" value="PmbA_TldD_2nd"/>
    <property type="match status" value="1"/>
</dbReference>
<comment type="similarity">
    <text evidence="1">Belongs to the peptidase U62 family.</text>
</comment>
<keyword evidence="5" id="KW-1185">Reference proteome</keyword>
<dbReference type="InterPro" id="IPR045569">
    <property type="entry name" value="Metalloprtase-TldD/E_C"/>
</dbReference>
<dbReference type="InterPro" id="IPR035068">
    <property type="entry name" value="TldD/PmbA_N"/>
</dbReference>
<dbReference type="InterPro" id="IPR036059">
    <property type="entry name" value="TldD/PmbA_sf"/>
</dbReference>
<dbReference type="RefSeq" id="WP_075049903.1">
    <property type="nucleotide sequence ID" value="NZ_CP006867.1"/>
</dbReference>
<dbReference type="GO" id="GO:0006508">
    <property type="term" value="P:proteolysis"/>
    <property type="evidence" value="ECO:0007669"/>
    <property type="project" value="InterPro"/>
</dbReference>
<evidence type="ECO:0000313" key="4">
    <source>
        <dbReference type="EMBL" id="ALU12523.1"/>
    </source>
</evidence>
<dbReference type="Proteomes" id="UP000060778">
    <property type="component" value="Chromosome"/>
</dbReference>
<reference evidence="4 5" key="1">
    <citation type="submission" date="2013-11" db="EMBL/GenBank/DDBJ databases">
        <title>Comparative genomics of Ignicoccus.</title>
        <authorList>
            <person name="Podar M."/>
        </authorList>
    </citation>
    <scope>NUCLEOTIDE SEQUENCE [LARGE SCALE GENOMIC DNA]</scope>
    <source>
        <strain evidence="4 5">DSM 13165</strain>
    </source>
</reference>
<name>A0A0U3E3N5_9CREN</name>
<protein>
    <recommendedName>
        <fullName evidence="6">Peptidase U62 modulator of DNA gyrase</fullName>
    </recommendedName>
</protein>
<accession>A0A0U3E3N5</accession>
<evidence type="ECO:0000259" key="2">
    <source>
        <dbReference type="Pfam" id="PF19289"/>
    </source>
</evidence>